<dbReference type="CDD" id="cd00886">
    <property type="entry name" value="MogA_MoaB"/>
    <property type="match status" value="1"/>
</dbReference>
<dbReference type="Gene3D" id="3.40.980.10">
    <property type="entry name" value="MoaB/Mog-like domain"/>
    <property type="match status" value="1"/>
</dbReference>
<gene>
    <name evidence="5" type="ORF">GQS65_11260</name>
</gene>
<dbReference type="AlphaFoldDB" id="A0A6B0GN83"/>
<dbReference type="SMART" id="SM00852">
    <property type="entry name" value="MoCF_biosynth"/>
    <property type="match status" value="1"/>
</dbReference>
<comment type="similarity">
    <text evidence="1">Belongs to the MoaB/Mog family.</text>
</comment>
<feature type="compositionally biased region" description="Basic and acidic residues" evidence="3">
    <location>
        <begin position="8"/>
        <end position="35"/>
    </location>
</feature>
<dbReference type="PANTHER" id="PTHR43232">
    <property type="entry name" value="MOLYBDENUM COFACTOR BIOSYNTHESIS PROTEIN B"/>
    <property type="match status" value="1"/>
</dbReference>
<keyword evidence="2" id="KW-0501">Molybdenum cofactor biosynthesis</keyword>
<keyword evidence="6" id="KW-1185">Reference proteome</keyword>
<proteinExistence type="inferred from homology"/>
<dbReference type="PANTHER" id="PTHR43232:SF2">
    <property type="entry name" value="MOLYBDENUM COFACTOR BIOSYNTHESIS PROTEIN B"/>
    <property type="match status" value="1"/>
</dbReference>
<protein>
    <submittedName>
        <fullName evidence="5">Molybdenum cofactor biosynthesis protein MoaB</fullName>
    </submittedName>
</protein>
<dbReference type="GO" id="GO:0006777">
    <property type="term" value="P:Mo-molybdopterin cofactor biosynthetic process"/>
    <property type="evidence" value="ECO:0007669"/>
    <property type="project" value="UniProtKB-KW"/>
</dbReference>
<feature type="domain" description="MoaB/Mog" evidence="4">
    <location>
        <begin position="48"/>
        <end position="201"/>
    </location>
</feature>
<evidence type="ECO:0000256" key="2">
    <source>
        <dbReference type="ARBA" id="ARBA00023150"/>
    </source>
</evidence>
<evidence type="ECO:0000256" key="1">
    <source>
        <dbReference type="ARBA" id="ARBA00006112"/>
    </source>
</evidence>
<dbReference type="SUPFAM" id="SSF53218">
    <property type="entry name" value="Molybdenum cofactor biosynthesis proteins"/>
    <property type="match status" value="1"/>
</dbReference>
<dbReference type="PROSITE" id="PS01078">
    <property type="entry name" value="MOCF_BIOSYNTHESIS_1"/>
    <property type="match status" value="1"/>
</dbReference>
<dbReference type="PIRSF" id="PIRSF006443">
    <property type="entry name" value="MoaB"/>
    <property type="match status" value="1"/>
</dbReference>
<evidence type="ECO:0000259" key="4">
    <source>
        <dbReference type="SMART" id="SM00852"/>
    </source>
</evidence>
<dbReference type="InterPro" id="IPR036425">
    <property type="entry name" value="MoaB/Mog-like_dom_sf"/>
</dbReference>
<accession>A0A6B0GN83</accession>
<dbReference type="Pfam" id="PF00994">
    <property type="entry name" value="MoCF_biosynth"/>
    <property type="match status" value="1"/>
</dbReference>
<evidence type="ECO:0000256" key="3">
    <source>
        <dbReference type="SAM" id="MobiDB-lite"/>
    </source>
</evidence>
<name>A0A6B0GN83_9EURY</name>
<reference evidence="5 6" key="1">
    <citation type="submission" date="2019-12" db="EMBL/GenBank/DDBJ databases">
        <title>Halocatena pleomorpha gen. nov. sp. nov., an extremely halophilic archaeon of family Halobacteriaceae isolated from saltpan soil.</title>
        <authorList>
            <person name="Pal Y."/>
            <person name="Verma A."/>
            <person name="Krishnamurthi S."/>
            <person name="Kumar P."/>
        </authorList>
    </citation>
    <scope>NUCLEOTIDE SEQUENCE [LARGE SCALE GENOMIC DNA]</scope>
    <source>
        <strain evidence="5 6">JCM 16495</strain>
    </source>
</reference>
<sequence>MSDEADGNDGRREGRADGGDDDHHAGHEHGEAGTHDHHHHDLSHLSMAVVTVSSTREETEDAAGDAIEAELRAADNEVATRVVVPDDFAAVQEAVREAVADESVDAVVTTGGTGVTPDDVTVEAVEALFEKRLPGFGELFRDFSREEVGTRVVGTRATAGIVARDPDTPDAGGVPVFSLPGSENAARLGTRDVIVPEAPHLAGLARR</sequence>
<dbReference type="InterPro" id="IPR012245">
    <property type="entry name" value="MoaB"/>
</dbReference>
<evidence type="ECO:0000313" key="5">
    <source>
        <dbReference type="EMBL" id="MWG35057.1"/>
    </source>
</evidence>
<dbReference type="GO" id="GO:0005829">
    <property type="term" value="C:cytosol"/>
    <property type="evidence" value="ECO:0007669"/>
    <property type="project" value="TreeGrafter"/>
</dbReference>
<dbReference type="Proteomes" id="UP000451471">
    <property type="component" value="Unassembled WGS sequence"/>
</dbReference>
<feature type="region of interest" description="Disordered" evidence="3">
    <location>
        <begin position="1"/>
        <end position="41"/>
    </location>
</feature>
<dbReference type="EMBL" id="WSZK01000017">
    <property type="protein sequence ID" value="MWG35057.1"/>
    <property type="molecule type" value="Genomic_DNA"/>
</dbReference>
<evidence type="ECO:0000313" key="6">
    <source>
        <dbReference type="Proteomes" id="UP000451471"/>
    </source>
</evidence>
<organism evidence="5 6">
    <name type="scientific">Halomarina oriensis</name>
    <dbReference type="NCBI Taxonomy" id="671145"/>
    <lineage>
        <taxon>Archaea</taxon>
        <taxon>Methanobacteriati</taxon>
        <taxon>Methanobacteriota</taxon>
        <taxon>Stenosarchaea group</taxon>
        <taxon>Halobacteria</taxon>
        <taxon>Halobacteriales</taxon>
        <taxon>Natronomonadaceae</taxon>
        <taxon>Halomarina</taxon>
    </lineage>
</organism>
<dbReference type="OrthoDB" id="205337at2157"/>
<dbReference type="InterPro" id="IPR008284">
    <property type="entry name" value="MoCF_biosynth_CS"/>
</dbReference>
<dbReference type="InterPro" id="IPR001453">
    <property type="entry name" value="MoaB/Mog_dom"/>
</dbReference>
<dbReference type="RefSeq" id="WP_158204747.1">
    <property type="nucleotide sequence ID" value="NZ_WSZK01000017.1"/>
</dbReference>
<dbReference type="NCBIfam" id="TIGR00177">
    <property type="entry name" value="molyb_syn"/>
    <property type="match status" value="1"/>
</dbReference>
<comment type="caution">
    <text evidence="5">The sequence shown here is derived from an EMBL/GenBank/DDBJ whole genome shotgun (WGS) entry which is preliminary data.</text>
</comment>